<name>A0A1I7ZBC9_9BILA</name>
<dbReference type="WBParaSite" id="L893_g24739.t1">
    <property type="protein sequence ID" value="L893_g24739.t1"/>
    <property type="gene ID" value="L893_g24739"/>
</dbReference>
<evidence type="ECO:0000256" key="3">
    <source>
        <dbReference type="ARBA" id="ARBA00037883"/>
    </source>
</evidence>
<keyword evidence="1" id="KW-0444">Lipid biosynthesis</keyword>
<dbReference type="SUPFAM" id="SSF56112">
    <property type="entry name" value="Protein kinase-like (PK-like)"/>
    <property type="match status" value="1"/>
</dbReference>
<comment type="pathway">
    <text evidence="3">Phospholipid metabolism; phosphatidylethanolamine biosynthesis; phosphatidylethanolamine from ethanolamine: step 1/3.</text>
</comment>
<evidence type="ECO:0000256" key="1">
    <source>
        <dbReference type="ARBA" id="ARBA00023209"/>
    </source>
</evidence>
<evidence type="ECO:0000256" key="6">
    <source>
        <dbReference type="SAM" id="MobiDB-lite"/>
    </source>
</evidence>
<dbReference type="GO" id="GO:0006646">
    <property type="term" value="P:phosphatidylethanolamine biosynthetic process"/>
    <property type="evidence" value="ECO:0007669"/>
    <property type="project" value="TreeGrafter"/>
</dbReference>
<evidence type="ECO:0000256" key="2">
    <source>
        <dbReference type="ARBA" id="ARBA00023264"/>
    </source>
</evidence>
<dbReference type="GO" id="GO:0004305">
    <property type="term" value="F:ethanolamine kinase activity"/>
    <property type="evidence" value="ECO:0007669"/>
    <property type="project" value="UniProtKB-EC"/>
</dbReference>
<dbReference type="PANTHER" id="PTHR22603:SF66">
    <property type="entry name" value="ETHANOLAMINE KINASE"/>
    <property type="match status" value="1"/>
</dbReference>
<dbReference type="EC" id="2.7.1.82" evidence="5"/>
<reference evidence="8" key="1">
    <citation type="submission" date="2016-11" db="UniProtKB">
        <authorList>
            <consortium name="WormBaseParasite"/>
        </authorList>
    </citation>
    <scope>IDENTIFICATION</scope>
</reference>
<dbReference type="Proteomes" id="UP000095287">
    <property type="component" value="Unplaced"/>
</dbReference>
<proteinExistence type="inferred from homology"/>
<dbReference type="PANTHER" id="PTHR22603">
    <property type="entry name" value="CHOLINE/ETHANOALAMINE KINASE"/>
    <property type="match status" value="1"/>
</dbReference>
<organism evidence="7 8">
    <name type="scientific">Steinernema glaseri</name>
    <dbReference type="NCBI Taxonomy" id="37863"/>
    <lineage>
        <taxon>Eukaryota</taxon>
        <taxon>Metazoa</taxon>
        <taxon>Ecdysozoa</taxon>
        <taxon>Nematoda</taxon>
        <taxon>Chromadorea</taxon>
        <taxon>Rhabditida</taxon>
        <taxon>Tylenchina</taxon>
        <taxon>Panagrolaimomorpha</taxon>
        <taxon>Strongyloidoidea</taxon>
        <taxon>Steinernematidae</taxon>
        <taxon>Steinernema</taxon>
    </lineage>
</organism>
<dbReference type="CDD" id="cd05157">
    <property type="entry name" value="ETNK_euk"/>
    <property type="match status" value="1"/>
</dbReference>
<sequence length="375" mass="43696">MSEREKWAKNKRANAERKQGSDMTNKRLKLERIDIVLPIHDDRELRLNALEILRTIKPQWHPETITFKDFTVGITNRIFAAFAEEQAQKSGDPTLKVIFRVFGHNTEKIIDREKELRNWMLLSDAKLAAPLLATFNNGIVCGYLEGESLDVDSVRNPKIVRKICVAIARMHKIHESEECETVYSLRSNKFLENIPDKFDDPVKQSRFEEYFSSLHLREEFDSLLERIKAQNNAIVFCHNDLLVYNILYDAATDHLHFIDYEYAGANYQLFDIANHFNEYAGVDDTDYSKLPSVEEKRDFLTTYLQELEGRDVNSDEVDELLKILPLFESASHHFWALWSLVQAHNSTIDFDYIGYAILRHKMSRKTLEEASATDK</sequence>
<keyword evidence="1" id="KW-0443">Lipid metabolism</keyword>
<dbReference type="Pfam" id="PF01633">
    <property type="entry name" value="Choline_kinase"/>
    <property type="match status" value="1"/>
</dbReference>
<keyword evidence="2" id="KW-1208">Phospholipid metabolism</keyword>
<keyword evidence="1" id="KW-0594">Phospholipid biosynthesis</keyword>
<keyword evidence="7" id="KW-1185">Reference proteome</keyword>
<feature type="region of interest" description="Disordered" evidence="6">
    <location>
        <begin position="1"/>
        <end position="23"/>
    </location>
</feature>
<evidence type="ECO:0000313" key="8">
    <source>
        <dbReference type="WBParaSite" id="L893_g24739.t1"/>
    </source>
</evidence>
<dbReference type="InterPro" id="IPR011009">
    <property type="entry name" value="Kinase-like_dom_sf"/>
</dbReference>
<protein>
    <recommendedName>
        <fullName evidence="5">ethanolamine kinase</fullName>
        <ecNumber evidence="5">2.7.1.82</ecNumber>
    </recommendedName>
</protein>
<comment type="similarity">
    <text evidence="4">Belongs to the choline/ethanolamine kinase family.</text>
</comment>
<dbReference type="GO" id="GO:0005737">
    <property type="term" value="C:cytoplasm"/>
    <property type="evidence" value="ECO:0007669"/>
    <property type="project" value="TreeGrafter"/>
</dbReference>
<dbReference type="Gene3D" id="3.90.1200.10">
    <property type="match status" value="1"/>
</dbReference>
<evidence type="ECO:0000313" key="7">
    <source>
        <dbReference type="Proteomes" id="UP000095287"/>
    </source>
</evidence>
<dbReference type="Gene3D" id="3.30.200.20">
    <property type="entry name" value="Phosphorylase Kinase, domain 1"/>
    <property type="match status" value="1"/>
</dbReference>
<evidence type="ECO:0000256" key="5">
    <source>
        <dbReference type="ARBA" id="ARBA00038874"/>
    </source>
</evidence>
<dbReference type="AlphaFoldDB" id="A0A1I7ZBC9"/>
<accession>A0A1I7ZBC9</accession>
<evidence type="ECO:0000256" key="4">
    <source>
        <dbReference type="ARBA" id="ARBA00038211"/>
    </source>
</evidence>